<dbReference type="Proteomes" id="UP000295530">
    <property type="component" value="Unassembled WGS sequence"/>
</dbReference>
<dbReference type="OrthoDB" id="6563680at2"/>
<comment type="caution">
    <text evidence="2">The sequence shown here is derived from an EMBL/GenBank/DDBJ whole genome shotgun (WGS) entry which is preliminary data.</text>
</comment>
<feature type="chain" id="PRO_5020990745" evidence="1">
    <location>
        <begin position="18"/>
        <end position="141"/>
    </location>
</feature>
<dbReference type="EMBL" id="SNVX01000001">
    <property type="protein sequence ID" value="TDN64230.1"/>
    <property type="molecule type" value="Genomic_DNA"/>
</dbReference>
<dbReference type="Gene3D" id="3.10.450.50">
    <property type="match status" value="1"/>
</dbReference>
<protein>
    <submittedName>
        <fullName evidence="2">Uncharacterized protein DUF3828</fullName>
    </submittedName>
</protein>
<proteinExistence type="predicted"/>
<name>A0A4V3BQS3_SCAGO</name>
<feature type="signal peptide" evidence="1">
    <location>
        <begin position="1"/>
        <end position="17"/>
    </location>
</feature>
<dbReference type="RefSeq" id="WP_133459846.1">
    <property type="nucleotide sequence ID" value="NZ_SNVX01000001.1"/>
</dbReference>
<reference evidence="2 3" key="1">
    <citation type="submission" date="2019-03" db="EMBL/GenBank/DDBJ databases">
        <title>Genomic analyses of the natural microbiome of Caenorhabditis elegans.</title>
        <authorList>
            <person name="Samuel B."/>
        </authorList>
    </citation>
    <scope>NUCLEOTIDE SEQUENCE [LARGE SCALE GENOMIC DNA]</scope>
    <source>
        <strain evidence="2 3">BIGb0156</strain>
    </source>
</reference>
<evidence type="ECO:0000313" key="2">
    <source>
        <dbReference type="EMBL" id="TDN64230.1"/>
    </source>
</evidence>
<dbReference type="AlphaFoldDB" id="A0A4V3BQS3"/>
<keyword evidence="1" id="KW-0732">Signal</keyword>
<keyword evidence="3" id="KW-1185">Reference proteome</keyword>
<sequence>MRNILIVLLLTPAVSIAADDFSAPIKKAIEFNQWYIKQIEQDKYPLMEGHDIDRYVTVSTLKKLRAAEGDDAQYYDADYFIRSQYIGKDWAQNVKAVASGYDPICFNVYVSYGIDKKHTVIDCMIKEGRIWKIDRVTDADF</sequence>
<gene>
    <name evidence="2" type="ORF">EC847_101154</name>
</gene>
<accession>A0A4V3BQS3</accession>
<evidence type="ECO:0000313" key="3">
    <source>
        <dbReference type="Proteomes" id="UP000295530"/>
    </source>
</evidence>
<evidence type="ECO:0000256" key="1">
    <source>
        <dbReference type="SAM" id="SignalP"/>
    </source>
</evidence>
<organism evidence="2 3">
    <name type="scientific">Scandinavium goeteborgense</name>
    <dbReference type="NCBI Taxonomy" id="1851514"/>
    <lineage>
        <taxon>Bacteria</taxon>
        <taxon>Pseudomonadati</taxon>
        <taxon>Pseudomonadota</taxon>
        <taxon>Gammaproteobacteria</taxon>
        <taxon>Enterobacterales</taxon>
        <taxon>Enterobacteriaceae</taxon>
        <taxon>Scandinavium</taxon>
    </lineage>
</organism>